<gene>
    <name evidence="2" type="ORF">R3P38DRAFT_2779330</name>
</gene>
<feature type="compositionally biased region" description="Basic and acidic residues" evidence="1">
    <location>
        <begin position="152"/>
        <end position="172"/>
    </location>
</feature>
<feature type="compositionally biased region" description="Basic and acidic residues" evidence="1">
    <location>
        <begin position="325"/>
        <end position="342"/>
    </location>
</feature>
<feature type="compositionally biased region" description="Basic and acidic residues" evidence="1">
    <location>
        <begin position="189"/>
        <end position="235"/>
    </location>
</feature>
<feature type="region of interest" description="Disordered" evidence="1">
    <location>
        <begin position="148"/>
        <end position="383"/>
    </location>
</feature>
<feature type="compositionally biased region" description="Low complexity" evidence="1">
    <location>
        <begin position="298"/>
        <end position="309"/>
    </location>
</feature>
<evidence type="ECO:0000313" key="3">
    <source>
        <dbReference type="Proteomes" id="UP001362999"/>
    </source>
</evidence>
<sequence>MADNNRYDANPYGDWSVAHLRDFEAYAGYLDSMREGRRVEQTVCPGQYNQWVLQVRNENEPSRYLPRFTDDYKGEAPHRTTVRREQAKESATTMESLTMDLFRRHADLTLQAAQATLTRASGIGGKGGAKPKQQPKWKRQADTYFGRAYQLGDKRGRSPSPDRRFLRRRDYSPDEYDYNRSFSRGPRYQSRERAYDRYYSRDRDYDDNHDGQYDHDDARDHERQRGRREHTPAGREDDDDVVMITAPPIPRVQAEPAPPVISNTEALPATHPASGAPRDPGLSPEEVHKQISSNPTIVSVPPVAPAGPSKDVTAPAPDEDVDMDAPDKGKGKEVDVARDEKGNPLPELPEETEEDIAALRGDETDDVARDEKGNPYPELPTSP</sequence>
<dbReference type="Proteomes" id="UP001362999">
    <property type="component" value="Unassembled WGS sequence"/>
</dbReference>
<feature type="compositionally biased region" description="Basic and acidic residues" evidence="1">
    <location>
        <begin position="360"/>
        <end position="373"/>
    </location>
</feature>
<dbReference type="AlphaFoldDB" id="A0AAW0BDG1"/>
<reference evidence="2 3" key="1">
    <citation type="journal article" date="2024" name="J Genomics">
        <title>Draft genome sequencing and assembly of Favolaschia claudopus CIRM-BRFM 2984 isolated from oak limbs.</title>
        <authorList>
            <person name="Navarro D."/>
            <person name="Drula E."/>
            <person name="Chaduli D."/>
            <person name="Cazenave R."/>
            <person name="Ahrendt S."/>
            <person name="Wang J."/>
            <person name="Lipzen A."/>
            <person name="Daum C."/>
            <person name="Barry K."/>
            <person name="Grigoriev I.V."/>
            <person name="Favel A."/>
            <person name="Rosso M.N."/>
            <person name="Martin F."/>
        </authorList>
    </citation>
    <scope>NUCLEOTIDE SEQUENCE [LARGE SCALE GENOMIC DNA]</scope>
    <source>
        <strain evidence="2 3">CIRM-BRFM 2984</strain>
    </source>
</reference>
<dbReference type="EMBL" id="JAWWNJ010000035">
    <property type="protein sequence ID" value="KAK7023884.1"/>
    <property type="molecule type" value="Genomic_DNA"/>
</dbReference>
<feature type="region of interest" description="Disordered" evidence="1">
    <location>
        <begin position="69"/>
        <end position="93"/>
    </location>
</feature>
<evidence type="ECO:0000313" key="2">
    <source>
        <dbReference type="EMBL" id="KAK7023884.1"/>
    </source>
</evidence>
<organism evidence="2 3">
    <name type="scientific">Favolaschia claudopus</name>
    <dbReference type="NCBI Taxonomy" id="2862362"/>
    <lineage>
        <taxon>Eukaryota</taxon>
        <taxon>Fungi</taxon>
        <taxon>Dikarya</taxon>
        <taxon>Basidiomycota</taxon>
        <taxon>Agaricomycotina</taxon>
        <taxon>Agaricomycetes</taxon>
        <taxon>Agaricomycetidae</taxon>
        <taxon>Agaricales</taxon>
        <taxon>Marasmiineae</taxon>
        <taxon>Mycenaceae</taxon>
        <taxon>Favolaschia</taxon>
    </lineage>
</organism>
<feature type="compositionally biased region" description="Basic and acidic residues" evidence="1">
    <location>
        <begin position="69"/>
        <end position="88"/>
    </location>
</feature>
<evidence type="ECO:0000256" key="1">
    <source>
        <dbReference type="SAM" id="MobiDB-lite"/>
    </source>
</evidence>
<proteinExistence type="predicted"/>
<keyword evidence="3" id="KW-1185">Reference proteome</keyword>
<protein>
    <submittedName>
        <fullName evidence="2">Uncharacterized protein</fullName>
    </submittedName>
</protein>
<accession>A0AAW0BDG1</accession>
<name>A0AAW0BDG1_9AGAR</name>
<comment type="caution">
    <text evidence="2">The sequence shown here is derived from an EMBL/GenBank/DDBJ whole genome shotgun (WGS) entry which is preliminary data.</text>
</comment>